<dbReference type="PANTHER" id="PTHR39327:SF1">
    <property type="entry name" value="BLR5470 PROTEIN"/>
    <property type="match status" value="1"/>
</dbReference>
<reference evidence="1 2" key="1">
    <citation type="submission" date="2024-04" db="EMBL/GenBank/DDBJ databases">
        <title>Dissimilatory iodate-reducing microorganisms contribute to the enrichment of iodine in groundwater.</title>
        <authorList>
            <person name="Jiang Z."/>
        </authorList>
    </citation>
    <scope>NUCLEOTIDE SEQUENCE [LARGE SCALE GENOMIC DNA]</scope>
    <source>
        <strain evidence="1 2">NCP973</strain>
    </source>
</reference>
<gene>
    <name evidence="1" type="ORF">AADV58_15030</name>
</gene>
<proteinExistence type="predicted"/>
<dbReference type="InterPro" id="IPR038765">
    <property type="entry name" value="Papain-like_cys_pep_sf"/>
</dbReference>
<evidence type="ECO:0000313" key="2">
    <source>
        <dbReference type="Proteomes" id="UP001479520"/>
    </source>
</evidence>
<dbReference type="Gene3D" id="3.10.620.30">
    <property type="match status" value="1"/>
</dbReference>
<dbReference type="RefSeq" id="WP_028994462.1">
    <property type="nucleotide sequence ID" value="NZ_CP151406.1"/>
</dbReference>
<keyword evidence="2" id="KW-1185">Reference proteome</keyword>
<sequence>MSSARPGLITLLLLAWIGLGSAFGLDFERLRDTLLARHGQEPLALFEDWRRMLGSARGGSEQEQVRRVNDFINQRIAFDDDFSLWGQTDYWATPLETMAQRRGDCEDFSIAKYFSLLELGIPVSKLRLVYVRATQAMPGGGSIQQAHMVLAYYPRPNADPLVLDNLNKQILPASQRHDLSPVFSFNSAGLWQGTGNQTSRSNLSRWQDLLARARAEGFQ</sequence>
<name>A0ABZ2XIZ4_9RHOO</name>
<protein>
    <submittedName>
        <fullName evidence="1">Transglutaminase-like cysteine peptidase</fullName>
    </submittedName>
</protein>
<dbReference type="InterPro" id="IPR010319">
    <property type="entry name" value="Transglutaminase-like_Cys_pept"/>
</dbReference>
<accession>A0ABZ2XIZ4</accession>
<dbReference type="Proteomes" id="UP001479520">
    <property type="component" value="Chromosome"/>
</dbReference>
<dbReference type="Pfam" id="PF06035">
    <property type="entry name" value="Peptidase_C93"/>
    <property type="match status" value="1"/>
</dbReference>
<dbReference type="SUPFAM" id="SSF54001">
    <property type="entry name" value="Cysteine proteinases"/>
    <property type="match status" value="1"/>
</dbReference>
<organism evidence="1 2">
    <name type="scientific">Azonexus hydrophilus</name>
    <dbReference type="NCBI Taxonomy" id="418702"/>
    <lineage>
        <taxon>Bacteria</taxon>
        <taxon>Pseudomonadati</taxon>
        <taxon>Pseudomonadota</taxon>
        <taxon>Betaproteobacteria</taxon>
        <taxon>Rhodocyclales</taxon>
        <taxon>Azonexaceae</taxon>
        <taxon>Azonexus</taxon>
    </lineage>
</organism>
<dbReference type="EMBL" id="CP151406">
    <property type="protein sequence ID" value="WZJ21246.1"/>
    <property type="molecule type" value="Genomic_DNA"/>
</dbReference>
<dbReference type="PANTHER" id="PTHR39327">
    <property type="match status" value="1"/>
</dbReference>
<evidence type="ECO:0000313" key="1">
    <source>
        <dbReference type="EMBL" id="WZJ21246.1"/>
    </source>
</evidence>